<keyword evidence="1" id="KW-0732">Signal</keyword>
<organism evidence="2 3">
    <name type="scientific">Mycobacterium europaeum</name>
    <dbReference type="NCBI Taxonomy" id="761804"/>
    <lineage>
        <taxon>Bacteria</taxon>
        <taxon>Bacillati</taxon>
        <taxon>Actinomycetota</taxon>
        <taxon>Actinomycetes</taxon>
        <taxon>Mycobacteriales</taxon>
        <taxon>Mycobacteriaceae</taxon>
        <taxon>Mycobacterium</taxon>
        <taxon>Mycobacterium simiae complex</taxon>
    </lineage>
</organism>
<evidence type="ECO:0008006" key="4">
    <source>
        <dbReference type="Google" id="ProtNLM"/>
    </source>
</evidence>
<feature type="signal peptide" evidence="1">
    <location>
        <begin position="1"/>
        <end position="44"/>
    </location>
</feature>
<dbReference type="AlphaFoldDB" id="A0A0U1D2C7"/>
<evidence type="ECO:0000313" key="3">
    <source>
        <dbReference type="Proteomes" id="UP000199601"/>
    </source>
</evidence>
<feature type="chain" id="PRO_5039516702" description="Secreted protein" evidence="1">
    <location>
        <begin position="45"/>
        <end position="147"/>
    </location>
</feature>
<keyword evidence="3" id="KW-1185">Reference proteome</keyword>
<dbReference type="EMBL" id="CTEC01000001">
    <property type="protein sequence ID" value="CQD06820.1"/>
    <property type="molecule type" value="Genomic_DNA"/>
</dbReference>
<proteinExistence type="predicted"/>
<evidence type="ECO:0000256" key="1">
    <source>
        <dbReference type="SAM" id="SignalP"/>
    </source>
</evidence>
<name>A0A0U1D2C7_9MYCO</name>
<accession>A0A0U1D2C7</accession>
<gene>
    <name evidence="2" type="ORF">BN000_01357</name>
</gene>
<reference evidence="3" key="1">
    <citation type="submission" date="2015-03" db="EMBL/GenBank/DDBJ databases">
        <authorList>
            <person name="Urmite Genomes"/>
        </authorList>
    </citation>
    <scope>NUCLEOTIDE SEQUENCE [LARGE SCALE GENOMIC DNA]</scope>
    <source>
        <strain evidence="3">CSUR P1344</strain>
    </source>
</reference>
<evidence type="ECO:0000313" key="2">
    <source>
        <dbReference type="EMBL" id="CQD06820.1"/>
    </source>
</evidence>
<protein>
    <recommendedName>
        <fullName evidence="4">Secreted protein</fullName>
    </recommendedName>
</protein>
<dbReference type="Proteomes" id="UP000199601">
    <property type="component" value="Unassembled WGS sequence"/>
</dbReference>
<sequence precursor="true">MKPSIPRQHAGLVASPSFKTLAVRTILPAAMAVTALVACTPVHASAEPSACDNPSCVPGITGGVVLGAPCPDTTHFVFGTTSWGRLVFCGSPRRYEPRYFRSPSMWGIKDENSNCEGFENSVAQAPDGLFLTCVSVDGAPRWVRGGT</sequence>